<gene>
    <name evidence="7" type="ORF">L21TH_1045</name>
</gene>
<organism evidence="7 8">
    <name type="scientific">Caldisalinibacter kiritimatiensis</name>
    <dbReference type="NCBI Taxonomy" id="1304284"/>
    <lineage>
        <taxon>Bacteria</taxon>
        <taxon>Bacillati</taxon>
        <taxon>Bacillota</taxon>
        <taxon>Tissierellia</taxon>
        <taxon>Tissierellales</taxon>
        <taxon>Thermohalobacteraceae</taxon>
        <taxon>Caldisalinibacter</taxon>
    </lineage>
</organism>
<dbReference type="EMBL" id="ARZA01000105">
    <property type="protein sequence ID" value="EOD00937.1"/>
    <property type="molecule type" value="Genomic_DNA"/>
</dbReference>
<dbReference type="Pfam" id="PF04542">
    <property type="entry name" value="Sigma70_r2"/>
    <property type="match status" value="1"/>
</dbReference>
<feature type="domain" description="RNA polymerase sigma-70 region 2" evidence="5">
    <location>
        <begin position="22"/>
        <end position="88"/>
    </location>
</feature>
<dbReference type="SUPFAM" id="SSF88946">
    <property type="entry name" value="Sigma2 domain of RNA polymerase sigma factors"/>
    <property type="match status" value="1"/>
</dbReference>
<accession>R1AWD8</accession>
<dbReference type="InterPro" id="IPR013325">
    <property type="entry name" value="RNA_pol_sigma_r2"/>
</dbReference>
<dbReference type="GO" id="GO:0006352">
    <property type="term" value="P:DNA-templated transcription initiation"/>
    <property type="evidence" value="ECO:0007669"/>
    <property type="project" value="InterPro"/>
</dbReference>
<comment type="caution">
    <text evidence="7">The sequence shown here is derived from an EMBL/GenBank/DDBJ whole genome shotgun (WGS) entry which is preliminary data.</text>
</comment>
<evidence type="ECO:0000256" key="4">
    <source>
        <dbReference type="ARBA" id="ARBA00023163"/>
    </source>
</evidence>
<name>R1AWD8_9FIRM</name>
<feature type="domain" description="RNA polymerase sigma factor 70 region 4 type 2" evidence="6">
    <location>
        <begin position="127"/>
        <end position="177"/>
    </location>
</feature>
<dbReference type="CDD" id="cd06171">
    <property type="entry name" value="Sigma70_r4"/>
    <property type="match status" value="1"/>
</dbReference>
<dbReference type="SUPFAM" id="SSF88659">
    <property type="entry name" value="Sigma3 and sigma4 domains of RNA polymerase sigma factors"/>
    <property type="match status" value="1"/>
</dbReference>
<keyword evidence="8" id="KW-1185">Reference proteome</keyword>
<reference evidence="7 8" key="1">
    <citation type="journal article" date="2015" name="Geomicrobiol. J.">
        <title>Caldisalinibacter kiritimatiensis gen. nov., sp. nov., a moderately thermohalophilic thiosulfate-reducing bacterium from a hypersaline microbial mat.</title>
        <authorList>
            <person name="Ben Hania W."/>
            <person name="Joseph M."/>
            <person name="Fiebig A."/>
            <person name="Bunk B."/>
            <person name="Klenk H.-P."/>
            <person name="Fardeau M.-L."/>
            <person name="Spring S."/>
        </authorList>
    </citation>
    <scope>NUCLEOTIDE SEQUENCE [LARGE SCALE GENOMIC DNA]</scope>
    <source>
        <strain evidence="7 8">L21-TH-D2</strain>
    </source>
</reference>
<dbReference type="STRING" id="1304284.L21TH_1045"/>
<dbReference type="InterPro" id="IPR036388">
    <property type="entry name" value="WH-like_DNA-bd_sf"/>
</dbReference>
<dbReference type="AlphaFoldDB" id="R1AWD8"/>
<dbReference type="Proteomes" id="UP000013378">
    <property type="component" value="Unassembled WGS sequence"/>
</dbReference>
<evidence type="ECO:0000256" key="2">
    <source>
        <dbReference type="ARBA" id="ARBA00023015"/>
    </source>
</evidence>
<evidence type="ECO:0000259" key="6">
    <source>
        <dbReference type="Pfam" id="PF08281"/>
    </source>
</evidence>
<evidence type="ECO:0000259" key="5">
    <source>
        <dbReference type="Pfam" id="PF04542"/>
    </source>
</evidence>
<dbReference type="GO" id="GO:0016987">
    <property type="term" value="F:sigma factor activity"/>
    <property type="evidence" value="ECO:0007669"/>
    <property type="project" value="UniProtKB-KW"/>
</dbReference>
<dbReference type="Gene3D" id="1.10.10.10">
    <property type="entry name" value="Winged helix-like DNA-binding domain superfamily/Winged helix DNA-binding domain"/>
    <property type="match status" value="1"/>
</dbReference>
<evidence type="ECO:0000313" key="7">
    <source>
        <dbReference type="EMBL" id="EOD00937.1"/>
    </source>
</evidence>
<evidence type="ECO:0000256" key="3">
    <source>
        <dbReference type="ARBA" id="ARBA00023082"/>
    </source>
</evidence>
<dbReference type="OrthoDB" id="9784984at2"/>
<dbReference type="PANTHER" id="PTHR43133:SF60">
    <property type="entry name" value="RNA POLYMERASE SIGMA FACTOR SIGV"/>
    <property type="match status" value="1"/>
</dbReference>
<evidence type="ECO:0000256" key="1">
    <source>
        <dbReference type="ARBA" id="ARBA00010641"/>
    </source>
</evidence>
<dbReference type="RefSeq" id="WP_006311051.1">
    <property type="nucleotide sequence ID" value="NZ_ARZA01000105.1"/>
</dbReference>
<dbReference type="InterPro" id="IPR007627">
    <property type="entry name" value="RNA_pol_sigma70_r2"/>
</dbReference>
<sequence length="198" mass="23740">MNEEQIINEIKKGNIDLFQKIVDKYKNKIFSMAYKFTNDYNEAQDLSQEIFLKIYNRIDSFRYDSKFSTWIYSISMNTCLDWKRKRKKMKVIIFSSMDKENKFTLEENIRDEEVLPDEKVIGREMDREVHKIIYELPNIYKTVIIMYHFNNMSYSEISSHLNIPAKTVETRLYRGRRILRDKLSKAEGGGVSIWSAKK</sequence>
<dbReference type="PANTHER" id="PTHR43133">
    <property type="entry name" value="RNA POLYMERASE ECF-TYPE SIGMA FACTO"/>
    <property type="match status" value="1"/>
</dbReference>
<dbReference type="GO" id="GO:0003677">
    <property type="term" value="F:DNA binding"/>
    <property type="evidence" value="ECO:0007669"/>
    <property type="project" value="InterPro"/>
</dbReference>
<keyword evidence="3" id="KW-0731">Sigma factor</keyword>
<comment type="similarity">
    <text evidence="1">Belongs to the sigma-70 factor family. ECF subfamily.</text>
</comment>
<dbReference type="InterPro" id="IPR013324">
    <property type="entry name" value="RNA_pol_sigma_r3/r4-like"/>
</dbReference>
<dbReference type="InterPro" id="IPR039425">
    <property type="entry name" value="RNA_pol_sigma-70-like"/>
</dbReference>
<protein>
    <submittedName>
        <fullName evidence="7">RNA polymerase sigma-70 factor, ECF subfamily</fullName>
    </submittedName>
</protein>
<dbReference type="InterPro" id="IPR013249">
    <property type="entry name" value="RNA_pol_sigma70_r4_t2"/>
</dbReference>
<keyword evidence="2" id="KW-0805">Transcription regulation</keyword>
<dbReference type="NCBIfam" id="TIGR02937">
    <property type="entry name" value="sigma70-ECF"/>
    <property type="match status" value="1"/>
</dbReference>
<dbReference type="Gene3D" id="1.10.1740.10">
    <property type="match status" value="1"/>
</dbReference>
<proteinExistence type="inferred from homology"/>
<evidence type="ECO:0000313" key="8">
    <source>
        <dbReference type="Proteomes" id="UP000013378"/>
    </source>
</evidence>
<keyword evidence="4" id="KW-0804">Transcription</keyword>
<dbReference type="Pfam" id="PF08281">
    <property type="entry name" value="Sigma70_r4_2"/>
    <property type="match status" value="1"/>
</dbReference>
<dbReference type="InterPro" id="IPR014284">
    <property type="entry name" value="RNA_pol_sigma-70_dom"/>
</dbReference>
<dbReference type="eggNOG" id="COG1595">
    <property type="taxonomic scope" value="Bacteria"/>
</dbReference>